<protein>
    <recommendedName>
        <fullName evidence="3">L-tryptophan decarboxylase PsiD-like domain-containing protein</fullName>
    </recommendedName>
</protein>
<dbReference type="PANTHER" id="PTHR10067:SF9">
    <property type="entry name" value="PHOSPHATIDYLSERINE DECARBOXYLASE FAMILY PROTEIN (AFU_ORTHOLOGUE AFUA_7G01730)"/>
    <property type="match status" value="1"/>
</dbReference>
<accession>A0AAN7YBS3</accession>
<sequence length="446" mass="50634">MPINSSHVPDGHRVQRPGLWLPEDHRAHQKWLQDTVNHVDENPKDFHPAVRELEELIENNSRIHMLAQGMFDEIPDKHPYNKDPSGKMSIRGCKHMLAVLNHLITTSPGWSKQSENVGLVGLPIYALFDWPMGTTFGFSFFLDPQVNGLLKKILNVWGEYLKSEDSREPSLSDKFGWFTDSGRKDLATVANLGEESDKALPFEQMFQCDPSKPYHGYKSWDDFFTREFHWDKRPVAEPENQNVIANACESTAYRVARDVKARDKFWLKGMPYSVKDILQNDPNYEQFVGGTIYQAFLSALSYHRWHTPVDGTVKKITHVEGTYYSEPLFEDFGRHPEHANEEGQTESQGYLTAAAARALVFIEADNPKIGLMCVVLIGMSEVSSNDVTVKEGQKIKKGEQLGMFHFGGSTHCLMFRKGVKVSGFPEPGKAKHNIPVRSKVAIVEDR</sequence>
<dbReference type="EMBL" id="JAVRRJ010000003">
    <property type="protein sequence ID" value="KAK5087195.1"/>
    <property type="molecule type" value="Genomic_DNA"/>
</dbReference>
<dbReference type="Proteomes" id="UP001309876">
    <property type="component" value="Unassembled WGS sequence"/>
</dbReference>
<keyword evidence="1" id="KW-0210">Decarboxylase</keyword>
<dbReference type="InterPro" id="IPR003817">
    <property type="entry name" value="PS_Dcarbxylase"/>
</dbReference>
<dbReference type="InterPro" id="IPR022237">
    <property type="entry name" value="PsiD-like"/>
</dbReference>
<feature type="domain" description="L-tryptophan decarboxylase PsiD-like" evidence="3">
    <location>
        <begin position="47"/>
        <end position="185"/>
    </location>
</feature>
<dbReference type="GO" id="GO:0005739">
    <property type="term" value="C:mitochondrion"/>
    <property type="evidence" value="ECO:0007669"/>
    <property type="project" value="TreeGrafter"/>
</dbReference>
<gene>
    <name evidence="4" type="ORF">LTR05_004366</name>
</gene>
<dbReference type="AlphaFoldDB" id="A0AAN7YBS3"/>
<dbReference type="PANTHER" id="PTHR10067">
    <property type="entry name" value="PHOSPHATIDYLSERINE DECARBOXYLASE"/>
    <property type="match status" value="1"/>
</dbReference>
<proteinExistence type="predicted"/>
<organism evidence="4 5">
    <name type="scientific">Lithohypha guttulata</name>
    <dbReference type="NCBI Taxonomy" id="1690604"/>
    <lineage>
        <taxon>Eukaryota</taxon>
        <taxon>Fungi</taxon>
        <taxon>Dikarya</taxon>
        <taxon>Ascomycota</taxon>
        <taxon>Pezizomycotina</taxon>
        <taxon>Eurotiomycetes</taxon>
        <taxon>Chaetothyriomycetidae</taxon>
        <taxon>Chaetothyriales</taxon>
        <taxon>Trichomeriaceae</taxon>
        <taxon>Lithohypha</taxon>
    </lineage>
</organism>
<name>A0AAN7YBS3_9EURO</name>
<comment type="caution">
    <text evidence="4">The sequence shown here is derived from an EMBL/GenBank/DDBJ whole genome shotgun (WGS) entry which is preliminary data.</text>
</comment>
<evidence type="ECO:0000313" key="5">
    <source>
        <dbReference type="Proteomes" id="UP001309876"/>
    </source>
</evidence>
<dbReference type="Pfam" id="PF12588">
    <property type="entry name" value="PSDC"/>
    <property type="match status" value="1"/>
</dbReference>
<reference evidence="4 5" key="1">
    <citation type="submission" date="2023-08" db="EMBL/GenBank/DDBJ databases">
        <title>Black Yeasts Isolated from many extreme environments.</title>
        <authorList>
            <person name="Coleine C."/>
            <person name="Stajich J.E."/>
            <person name="Selbmann L."/>
        </authorList>
    </citation>
    <scope>NUCLEOTIDE SEQUENCE [LARGE SCALE GENOMIC DNA]</scope>
    <source>
        <strain evidence="4 5">CCFEE 5910</strain>
    </source>
</reference>
<evidence type="ECO:0000313" key="4">
    <source>
        <dbReference type="EMBL" id="KAK5087195.1"/>
    </source>
</evidence>
<evidence type="ECO:0000256" key="2">
    <source>
        <dbReference type="ARBA" id="ARBA00023239"/>
    </source>
</evidence>
<keyword evidence="2" id="KW-0456">Lyase</keyword>
<keyword evidence="5" id="KW-1185">Reference proteome</keyword>
<evidence type="ECO:0000259" key="3">
    <source>
        <dbReference type="Pfam" id="PF12588"/>
    </source>
</evidence>
<dbReference type="Pfam" id="PF02666">
    <property type="entry name" value="PS_Dcarbxylase"/>
    <property type="match status" value="1"/>
</dbReference>
<evidence type="ECO:0000256" key="1">
    <source>
        <dbReference type="ARBA" id="ARBA00022793"/>
    </source>
</evidence>
<dbReference type="GO" id="GO:0004609">
    <property type="term" value="F:phosphatidylserine decarboxylase activity"/>
    <property type="evidence" value="ECO:0007669"/>
    <property type="project" value="InterPro"/>
</dbReference>
<dbReference type="GO" id="GO:0006646">
    <property type="term" value="P:phosphatidylethanolamine biosynthetic process"/>
    <property type="evidence" value="ECO:0007669"/>
    <property type="project" value="TreeGrafter"/>
</dbReference>